<dbReference type="AlphaFoldDB" id="A0A9P7H7A8"/>
<evidence type="ECO:0000313" key="2">
    <source>
        <dbReference type="EMBL" id="KAG5663504.1"/>
    </source>
</evidence>
<feature type="compositionally biased region" description="Polar residues" evidence="1">
    <location>
        <begin position="1"/>
        <end position="16"/>
    </location>
</feature>
<comment type="caution">
    <text evidence="2">The sequence shown here is derived from an EMBL/GenBank/DDBJ whole genome shotgun (WGS) entry which is preliminary data.</text>
</comment>
<reference evidence="2" key="1">
    <citation type="submission" date="2021-04" db="EMBL/GenBank/DDBJ databases">
        <title>Draft genome of Fusarium avenaceum strain F156N33, isolated from an atmospheric sample in Virginia.</title>
        <authorList>
            <person name="Yang S."/>
            <person name="Vinatzer B.A."/>
            <person name="Coleman J."/>
        </authorList>
    </citation>
    <scope>NUCLEOTIDE SEQUENCE</scope>
    <source>
        <strain evidence="2">F156N33</strain>
    </source>
</reference>
<protein>
    <submittedName>
        <fullName evidence="2">Uncharacterized protein</fullName>
    </submittedName>
</protein>
<evidence type="ECO:0000256" key="1">
    <source>
        <dbReference type="SAM" id="MobiDB-lite"/>
    </source>
</evidence>
<feature type="region of interest" description="Disordered" evidence="1">
    <location>
        <begin position="1"/>
        <end position="28"/>
    </location>
</feature>
<proteinExistence type="predicted"/>
<gene>
    <name evidence="2" type="ORF">KAF25_001440</name>
</gene>
<sequence length="216" mass="23156">MGNELTSYRASNNSQDKAPPVTDTKEPDPSIWVLKATDNGHHITSPCISCIPTWSQQYGPICTGITSAAGGDTAAAPQDKTKFGPPPLANRPPGRALKPKSWTELLRSKGRTSHLGRFGICVRGILATGSSQTEHLTTAELPCNNVISYAANTFLLQPRTRVITHTQKAGRPKPAERETKKVPPQNQPVGKRSRHGIRQPGRAATTPVEGEGDVIG</sequence>
<feature type="region of interest" description="Disordered" evidence="1">
    <location>
        <begin position="164"/>
        <end position="216"/>
    </location>
</feature>
<dbReference type="Proteomes" id="UP000782241">
    <property type="component" value="Unassembled WGS sequence"/>
</dbReference>
<dbReference type="EMBL" id="JAGPUO010000004">
    <property type="protein sequence ID" value="KAG5663504.1"/>
    <property type="molecule type" value="Genomic_DNA"/>
</dbReference>
<keyword evidence="3" id="KW-1185">Reference proteome</keyword>
<feature type="region of interest" description="Disordered" evidence="1">
    <location>
        <begin position="70"/>
        <end position="96"/>
    </location>
</feature>
<accession>A0A9P7H7A8</accession>
<name>A0A9P7H7A8_9HYPO</name>
<organism evidence="2 3">
    <name type="scientific">Fusarium avenaceum</name>
    <dbReference type="NCBI Taxonomy" id="40199"/>
    <lineage>
        <taxon>Eukaryota</taxon>
        <taxon>Fungi</taxon>
        <taxon>Dikarya</taxon>
        <taxon>Ascomycota</taxon>
        <taxon>Pezizomycotina</taxon>
        <taxon>Sordariomycetes</taxon>
        <taxon>Hypocreomycetidae</taxon>
        <taxon>Hypocreales</taxon>
        <taxon>Nectriaceae</taxon>
        <taxon>Fusarium</taxon>
        <taxon>Fusarium tricinctum species complex</taxon>
    </lineage>
</organism>
<evidence type="ECO:0000313" key="3">
    <source>
        <dbReference type="Proteomes" id="UP000782241"/>
    </source>
</evidence>